<evidence type="ECO:0000313" key="3">
    <source>
        <dbReference type="EMBL" id="CEL69730.1"/>
    </source>
</evidence>
<feature type="region of interest" description="Disordered" evidence="1">
    <location>
        <begin position="1"/>
        <end position="22"/>
    </location>
</feature>
<evidence type="ECO:0000256" key="2">
    <source>
        <dbReference type="SAM" id="Phobius"/>
    </source>
</evidence>
<protein>
    <recommendedName>
        <fullName evidence="4">Transmembrane protein</fullName>
    </recommendedName>
</protein>
<sequence length="252" mass="27482">MLSETVRCSPAPLKMSPASTQTHSRKSIVPAYRRGKMNLPASFLLLYILKCTLFVFSQAEGAPHASRPALPASALGTAEPLPRAYAVDHAPASSPSLSTLLPRGSKVDQGKVKNSSRWLRARDGSGGDRVVKRHERALATHRPAPTTPILSPGESPSTFNQYSRRSFAPAGLSAKQREEATEQVLADEQRRAVAAVEAVFAQLTQFHPDAYETANVRGLIKWWEDPYIIILLCLSFGGLVSMGIWCLVASYR</sequence>
<evidence type="ECO:0000256" key="1">
    <source>
        <dbReference type="SAM" id="MobiDB-lite"/>
    </source>
</evidence>
<feature type="region of interest" description="Disordered" evidence="1">
    <location>
        <begin position="88"/>
        <end position="160"/>
    </location>
</feature>
<organism evidence="3">
    <name type="scientific">Neospora caninum (strain Liverpool)</name>
    <dbReference type="NCBI Taxonomy" id="572307"/>
    <lineage>
        <taxon>Eukaryota</taxon>
        <taxon>Sar</taxon>
        <taxon>Alveolata</taxon>
        <taxon>Apicomplexa</taxon>
        <taxon>Conoidasida</taxon>
        <taxon>Coccidia</taxon>
        <taxon>Eucoccidiorida</taxon>
        <taxon>Eimeriorina</taxon>
        <taxon>Sarcocystidae</taxon>
        <taxon>Neospora</taxon>
    </lineage>
</organism>
<dbReference type="EMBL" id="LN714486">
    <property type="protein sequence ID" value="CEL69730.1"/>
    <property type="molecule type" value="Genomic_DNA"/>
</dbReference>
<feature type="transmembrane region" description="Helical" evidence="2">
    <location>
        <begin position="227"/>
        <end position="251"/>
    </location>
</feature>
<keyword evidence="2" id="KW-0812">Transmembrane</keyword>
<feature type="compositionally biased region" description="Basic and acidic residues" evidence="1">
    <location>
        <begin position="120"/>
        <end position="130"/>
    </location>
</feature>
<accession>A0A0F7UMJ2</accession>
<feature type="compositionally biased region" description="Low complexity" evidence="1">
    <location>
        <begin position="90"/>
        <end position="102"/>
    </location>
</feature>
<proteinExistence type="predicted"/>
<dbReference type="AlphaFoldDB" id="A0A0F7UMJ2"/>
<gene>
    <name evidence="3" type="ORF">BN1204_054325</name>
</gene>
<evidence type="ECO:0008006" key="4">
    <source>
        <dbReference type="Google" id="ProtNLM"/>
    </source>
</evidence>
<keyword evidence="2" id="KW-1133">Transmembrane helix</keyword>
<reference evidence="3" key="1">
    <citation type="journal article" date="2015" name="PLoS ONE">
        <title>Comprehensive Evaluation of Toxoplasma gondii VEG and Neospora caninum LIV Genomes with Tachyzoite Stage Transcriptome and Proteome Defines Novel Transcript Features.</title>
        <authorList>
            <person name="Ramaprasad A."/>
            <person name="Mourier T."/>
            <person name="Naeem R."/>
            <person name="Malas T.B."/>
            <person name="Moussa E."/>
            <person name="Panigrahi A."/>
            <person name="Vermont S.J."/>
            <person name="Otto T.D."/>
            <person name="Wastling J."/>
            <person name="Pain A."/>
        </authorList>
    </citation>
    <scope>NUCLEOTIDE SEQUENCE</scope>
    <source>
        <strain evidence="3">Liverpool</strain>
    </source>
</reference>
<keyword evidence="2" id="KW-0472">Membrane</keyword>
<name>A0A0F7UMJ2_NEOCL</name>